<dbReference type="PANTHER" id="PTHR19957">
    <property type="entry name" value="SYNTAXIN"/>
    <property type="match status" value="1"/>
</dbReference>
<dbReference type="GO" id="GO:0005886">
    <property type="term" value="C:plasma membrane"/>
    <property type="evidence" value="ECO:0007669"/>
    <property type="project" value="TreeGrafter"/>
</dbReference>
<dbReference type="GO" id="GO:0006836">
    <property type="term" value="P:neurotransmitter transport"/>
    <property type="evidence" value="ECO:0007669"/>
    <property type="project" value="UniProtKB-KW"/>
</dbReference>
<keyword evidence="9 12" id="KW-0472">Membrane</keyword>
<dbReference type="CDD" id="cd15848">
    <property type="entry name" value="SNARE_syntaxin1-like"/>
    <property type="match status" value="1"/>
</dbReference>
<evidence type="ECO:0000256" key="1">
    <source>
        <dbReference type="ARBA" id="ARBA00004184"/>
    </source>
</evidence>
<dbReference type="PROSITE" id="PS50192">
    <property type="entry name" value="T_SNARE"/>
    <property type="match status" value="1"/>
</dbReference>
<feature type="transmembrane region" description="Helical" evidence="12">
    <location>
        <begin position="264"/>
        <end position="285"/>
    </location>
</feature>
<dbReference type="GO" id="GO:0006886">
    <property type="term" value="P:intracellular protein transport"/>
    <property type="evidence" value="ECO:0007669"/>
    <property type="project" value="InterPro"/>
</dbReference>
<keyword evidence="4" id="KW-0813">Transport</keyword>
<evidence type="ECO:0000256" key="6">
    <source>
        <dbReference type="ARBA" id="ARBA00022775"/>
    </source>
</evidence>
<dbReference type="InterPro" id="IPR045242">
    <property type="entry name" value="Syntaxin"/>
</dbReference>
<dbReference type="InterPro" id="IPR006012">
    <property type="entry name" value="Syntaxin/epimorphin_CS"/>
</dbReference>
<evidence type="ECO:0000313" key="14">
    <source>
        <dbReference type="EMBL" id="KAJ3646924.1"/>
    </source>
</evidence>
<comment type="similarity">
    <text evidence="3 10">Belongs to the syntaxin family.</text>
</comment>
<reference evidence="14" key="1">
    <citation type="journal article" date="2023" name="G3 (Bethesda)">
        <title>Whole genome assemblies of Zophobas morio and Tenebrio molitor.</title>
        <authorList>
            <person name="Kaur S."/>
            <person name="Stinson S.A."/>
            <person name="diCenzo G.C."/>
        </authorList>
    </citation>
    <scope>NUCLEOTIDE SEQUENCE</scope>
    <source>
        <strain evidence="14">QUZm001</strain>
    </source>
</reference>
<gene>
    <name evidence="14" type="ORF">Zmor_024483</name>
</gene>
<dbReference type="InterPro" id="IPR006011">
    <property type="entry name" value="Syntaxin_N"/>
</dbReference>
<sequence length="286" mass="32530">MAIDKLAALQAAQDESDPEDTYELLCENNPTMEALFNEIQAIREMLSHIEECVKEVKELHSTLLMAPQGDPKDQQRLEDLEAEIKQNANRVRSKLKQMEPEDKGETSSAESRMRMAQHMTLTKKLKEIITDYTKAQVNYSALCKARLIRQLEIVGKQCTNEEVDEMLENGDVSVFTFEITTDTRVAKQQLADIEARHADLMKLETSIKELHHMFLDMAMLVEGQGELMDRIEYQVGLTKDYVEEGTRELNQAARAKDKARKKKIMIVVCLTITGIVTFGITGGMLF</sequence>
<evidence type="ECO:0000256" key="7">
    <source>
        <dbReference type="ARBA" id="ARBA00022989"/>
    </source>
</evidence>
<dbReference type="FunFam" id="1.20.58.70:FF:000011">
    <property type="entry name" value="Syntaxin 4"/>
    <property type="match status" value="1"/>
</dbReference>
<keyword evidence="15" id="KW-1185">Reference proteome</keyword>
<dbReference type="GO" id="GO:0006887">
    <property type="term" value="P:exocytosis"/>
    <property type="evidence" value="ECO:0007669"/>
    <property type="project" value="TreeGrafter"/>
</dbReference>
<feature type="domain" description="T-SNARE coiled-coil homology" evidence="13">
    <location>
        <begin position="190"/>
        <end position="252"/>
    </location>
</feature>
<dbReference type="Pfam" id="PF00804">
    <property type="entry name" value="Syntaxin"/>
    <property type="match status" value="1"/>
</dbReference>
<accession>A0AA38I0H3</accession>
<dbReference type="FunFam" id="1.20.5.110:FF:000022">
    <property type="entry name" value="Syntaxin 19"/>
    <property type="match status" value="1"/>
</dbReference>
<organism evidence="14 15">
    <name type="scientific">Zophobas morio</name>
    <dbReference type="NCBI Taxonomy" id="2755281"/>
    <lineage>
        <taxon>Eukaryota</taxon>
        <taxon>Metazoa</taxon>
        <taxon>Ecdysozoa</taxon>
        <taxon>Arthropoda</taxon>
        <taxon>Hexapoda</taxon>
        <taxon>Insecta</taxon>
        <taxon>Pterygota</taxon>
        <taxon>Neoptera</taxon>
        <taxon>Endopterygota</taxon>
        <taxon>Coleoptera</taxon>
        <taxon>Polyphaga</taxon>
        <taxon>Cucujiformia</taxon>
        <taxon>Tenebrionidae</taxon>
        <taxon>Zophobas</taxon>
    </lineage>
</organism>
<evidence type="ECO:0000256" key="4">
    <source>
        <dbReference type="ARBA" id="ARBA00022448"/>
    </source>
</evidence>
<evidence type="ECO:0000256" key="2">
    <source>
        <dbReference type="ARBA" id="ARBA00004211"/>
    </source>
</evidence>
<comment type="subcellular location">
    <subcellularLocation>
        <location evidence="1">Endomembrane system</location>
        <topology evidence="1">Peripheral membrane protein</topology>
    </subcellularLocation>
    <subcellularLocation>
        <location evidence="2">Membrane</location>
        <topology evidence="2">Single-pass type IV membrane protein</topology>
    </subcellularLocation>
</comment>
<evidence type="ECO:0000256" key="8">
    <source>
        <dbReference type="ARBA" id="ARBA00023054"/>
    </source>
</evidence>
<dbReference type="CDD" id="cd00179">
    <property type="entry name" value="SynN"/>
    <property type="match status" value="1"/>
</dbReference>
<evidence type="ECO:0000259" key="13">
    <source>
        <dbReference type="PROSITE" id="PS50192"/>
    </source>
</evidence>
<dbReference type="PROSITE" id="PS00914">
    <property type="entry name" value="SYNTAXIN"/>
    <property type="match status" value="1"/>
</dbReference>
<dbReference type="GO" id="GO:0031201">
    <property type="term" value="C:SNARE complex"/>
    <property type="evidence" value="ECO:0007669"/>
    <property type="project" value="TreeGrafter"/>
</dbReference>
<dbReference type="Pfam" id="PF05739">
    <property type="entry name" value="SNARE"/>
    <property type="match status" value="1"/>
</dbReference>
<dbReference type="Proteomes" id="UP001168821">
    <property type="component" value="Unassembled WGS sequence"/>
</dbReference>
<proteinExistence type="inferred from homology"/>
<dbReference type="GO" id="GO:0006906">
    <property type="term" value="P:vesicle fusion"/>
    <property type="evidence" value="ECO:0007669"/>
    <property type="project" value="TreeGrafter"/>
</dbReference>
<name>A0AA38I0H3_9CUCU</name>
<feature type="compositionally biased region" description="Basic and acidic residues" evidence="11">
    <location>
        <begin position="96"/>
        <end position="105"/>
    </location>
</feature>
<dbReference type="Gene3D" id="1.20.5.110">
    <property type="match status" value="1"/>
</dbReference>
<comment type="caution">
    <text evidence="14">The sequence shown here is derived from an EMBL/GenBank/DDBJ whole genome shotgun (WGS) entry which is preliminary data.</text>
</comment>
<feature type="region of interest" description="Disordered" evidence="11">
    <location>
        <begin position="93"/>
        <end position="112"/>
    </location>
</feature>
<dbReference type="PANTHER" id="PTHR19957:SF424">
    <property type="entry name" value="SYNTAXIN-1A"/>
    <property type="match status" value="1"/>
</dbReference>
<dbReference type="SUPFAM" id="SSF47661">
    <property type="entry name" value="t-snare proteins"/>
    <property type="match status" value="1"/>
</dbReference>
<keyword evidence="8" id="KW-0175">Coiled coil</keyword>
<dbReference type="GO" id="GO:0048278">
    <property type="term" value="P:vesicle docking"/>
    <property type="evidence" value="ECO:0007669"/>
    <property type="project" value="TreeGrafter"/>
</dbReference>
<dbReference type="SMART" id="SM00397">
    <property type="entry name" value="t_SNARE"/>
    <property type="match status" value="1"/>
</dbReference>
<dbReference type="EMBL" id="JALNTZ010000007">
    <property type="protein sequence ID" value="KAJ3646924.1"/>
    <property type="molecule type" value="Genomic_DNA"/>
</dbReference>
<dbReference type="GO" id="GO:0000149">
    <property type="term" value="F:SNARE binding"/>
    <property type="evidence" value="ECO:0007669"/>
    <property type="project" value="TreeGrafter"/>
</dbReference>
<dbReference type="GO" id="GO:0012505">
    <property type="term" value="C:endomembrane system"/>
    <property type="evidence" value="ECO:0007669"/>
    <property type="project" value="UniProtKB-SubCell"/>
</dbReference>
<protein>
    <recommendedName>
        <fullName evidence="13">t-SNARE coiled-coil homology domain-containing protein</fullName>
    </recommendedName>
</protein>
<evidence type="ECO:0000256" key="5">
    <source>
        <dbReference type="ARBA" id="ARBA00022692"/>
    </source>
</evidence>
<dbReference type="AlphaFoldDB" id="A0AA38I0H3"/>
<dbReference type="InterPro" id="IPR000727">
    <property type="entry name" value="T_SNARE_dom"/>
</dbReference>
<evidence type="ECO:0000256" key="11">
    <source>
        <dbReference type="SAM" id="MobiDB-lite"/>
    </source>
</evidence>
<keyword evidence="5 12" id="KW-0812">Transmembrane</keyword>
<dbReference type="Gene3D" id="1.20.58.70">
    <property type="match status" value="1"/>
</dbReference>
<dbReference type="GO" id="GO:0005484">
    <property type="term" value="F:SNAP receptor activity"/>
    <property type="evidence" value="ECO:0007669"/>
    <property type="project" value="InterPro"/>
</dbReference>
<evidence type="ECO:0000256" key="3">
    <source>
        <dbReference type="ARBA" id="ARBA00009063"/>
    </source>
</evidence>
<evidence type="ECO:0000256" key="9">
    <source>
        <dbReference type="ARBA" id="ARBA00023136"/>
    </source>
</evidence>
<dbReference type="InterPro" id="IPR010989">
    <property type="entry name" value="SNARE"/>
</dbReference>
<evidence type="ECO:0000313" key="15">
    <source>
        <dbReference type="Proteomes" id="UP001168821"/>
    </source>
</evidence>
<keyword evidence="7 12" id="KW-1133">Transmembrane helix</keyword>
<keyword evidence="6" id="KW-0532">Neurotransmitter transport</keyword>
<evidence type="ECO:0000256" key="12">
    <source>
        <dbReference type="SAM" id="Phobius"/>
    </source>
</evidence>
<evidence type="ECO:0000256" key="10">
    <source>
        <dbReference type="RuleBase" id="RU003858"/>
    </source>
</evidence>
<dbReference type="SMART" id="SM00503">
    <property type="entry name" value="SynN"/>
    <property type="match status" value="1"/>
</dbReference>